<organism evidence="2 3">
    <name type="scientific">Streptomyces polychromogenes</name>
    <dbReference type="NCBI Taxonomy" id="67342"/>
    <lineage>
        <taxon>Bacteria</taxon>
        <taxon>Bacillati</taxon>
        <taxon>Actinomycetota</taxon>
        <taxon>Actinomycetes</taxon>
        <taxon>Kitasatosporales</taxon>
        <taxon>Streptomycetaceae</taxon>
        <taxon>Streptomyces</taxon>
    </lineage>
</organism>
<dbReference type="Proteomes" id="UP001501867">
    <property type="component" value="Unassembled WGS sequence"/>
</dbReference>
<evidence type="ECO:0000313" key="3">
    <source>
        <dbReference type="Proteomes" id="UP001501867"/>
    </source>
</evidence>
<accession>A0ABN0VUN9</accession>
<reference evidence="2 3" key="1">
    <citation type="journal article" date="2019" name="Int. J. Syst. Evol. Microbiol.">
        <title>The Global Catalogue of Microorganisms (GCM) 10K type strain sequencing project: providing services to taxonomists for standard genome sequencing and annotation.</title>
        <authorList>
            <consortium name="The Broad Institute Genomics Platform"/>
            <consortium name="The Broad Institute Genome Sequencing Center for Infectious Disease"/>
            <person name="Wu L."/>
            <person name="Ma J."/>
        </authorList>
    </citation>
    <scope>NUCLEOTIDE SEQUENCE [LARGE SCALE GENOMIC DNA]</scope>
    <source>
        <strain evidence="2 3">JCM 4505</strain>
    </source>
</reference>
<name>A0ABN0VUN9_9ACTN</name>
<gene>
    <name evidence="2" type="ORF">GCM10010302_66080</name>
</gene>
<proteinExistence type="predicted"/>
<sequence>MADTVHSLIPRLHELLVTHLTQEATGANRARDAFSSLAHAFLGAPQPVDVAAGLHDLVARATALGPDAAWLAAAGHASLAGMALTRGEAERTLYHLDAAVTFGYNDCVAFHAGPLRPLHHDPRLRFVYERMRVTAADLDELYWLHREMHVMVREAQDATVDNIGRSDTGVSSLPAAPLPTREPDSPGVLATRIELAAVQTALQQSALKAEFQRSSGNTSLDLIDGGWDYGRARRDAWHADELDARRERDAAARAFVERPGAGRVLGPCPPLGSVVYPA</sequence>
<protein>
    <submittedName>
        <fullName evidence="2">Uncharacterized protein</fullName>
    </submittedName>
</protein>
<evidence type="ECO:0000256" key="1">
    <source>
        <dbReference type="SAM" id="MobiDB-lite"/>
    </source>
</evidence>
<feature type="region of interest" description="Disordered" evidence="1">
    <location>
        <begin position="163"/>
        <end position="182"/>
    </location>
</feature>
<dbReference type="EMBL" id="BAAABV010000028">
    <property type="protein sequence ID" value="GAA0317794.1"/>
    <property type="molecule type" value="Genomic_DNA"/>
</dbReference>
<keyword evidence="3" id="KW-1185">Reference proteome</keyword>
<evidence type="ECO:0000313" key="2">
    <source>
        <dbReference type="EMBL" id="GAA0317794.1"/>
    </source>
</evidence>
<comment type="caution">
    <text evidence="2">The sequence shown here is derived from an EMBL/GenBank/DDBJ whole genome shotgun (WGS) entry which is preliminary data.</text>
</comment>
<dbReference type="RefSeq" id="WP_344167400.1">
    <property type="nucleotide sequence ID" value="NZ_BAAABV010000028.1"/>
</dbReference>